<comment type="caution">
    <text evidence="2">The sequence shown here is derived from an EMBL/GenBank/DDBJ whole genome shotgun (WGS) entry which is preliminary data.</text>
</comment>
<sequence length="109" mass="11183">MEGSIRNSSSALSVAANSAMPGTSSEPEPDSCPPPRGSRSAPSTRQASESGMFTANTVRQPPNPISSPPRVGPTTAMVCAEIASAVSTPFGLSRPVRRDSLRIRCIAAG</sequence>
<evidence type="ECO:0000313" key="3">
    <source>
        <dbReference type="Proteomes" id="UP001500483"/>
    </source>
</evidence>
<name>A0ABP6S2M5_9PSEU</name>
<dbReference type="EMBL" id="BAAAYK010000041">
    <property type="protein sequence ID" value="GAA3366517.1"/>
    <property type="molecule type" value="Genomic_DNA"/>
</dbReference>
<organism evidence="2 3">
    <name type="scientific">Saccharopolyspora gregorii</name>
    <dbReference type="NCBI Taxonomy" id="33914"/>
    <lineage>
        <taxon>Bacteria</taxon>
        <taxon>Bacillati</taxon>
        <taxon>Actinomycetota</taxon>
        <taxon>Actinomycetes</taxon>
        <taxon>Pseudonocardiales</taxon>
        <taxon>Pseudonocardiaceae</taxon>
        <taxon>Saccharopolyspora</taxon>
    </lineage>
</organism>
<feature type="compositionally biased region" description="Low complexity" evidence="1">
    <location>
        <begin position="7"/>
        <end position="19"/>
    </location>
</feature>
<feature type="compositionally biased region" description="Polar residues" evidence="1">
    <location>
        <begin position="40"/>
        <end position="60"/>
    </location>
</feature>
<evidence type="ECO:0000256" key="1">
    <source>
        <dbReference type="SAM" id="MobiDB-lite"/>
    </source>
</evidence>
<proteinExistence type="predicted"/>
<keyword evidence="3" id="KW-1185">Reference proteome</keyword>
<gene>
    <name evidence="2" type="ORF">GCM10020366_70440</name>
</gene>
<feature type="region of interest" description="Disordered" evidence="1">
    <location>
        <begin position="1"/>
        <end position="72"/>
    </location>
</feature>
<reference evidence="3" key="1">
    <citation type="journal article" date="2019" name="Int. J. Syst. Evol. Microbiol.">
        <title>The Global Catalogue of Microorganisms (GCM) 10K type strain sequencing project: providing services to taxonomists for standard genome sequencing and annotation.</title>
        <authorList>
            <consortium name="The Broad Institute Genomics Platform"/>
            <consortium name="The Broad Institute Genome Sequencing Center for Infectious Disease"/>
            <person name="Wu L."/>
            <person name="Ma J."/>
        </authorList>
    </citation>
    <scope>NUCLEOTIDE SEQUENCE [LARGE SCALE GENOMIC DNA]</scope>
    <source>
        <strain evidence="3">JCM 9687</strain>
    </source>
</reference>
<dbReference type="Proteomes" id="UP001500483">
    <property type="component" value="Unassembled WGS sequence"/>
</dbReference>
<protein>
    <submittedName>
        <fullName evidence="2">Uncharacterized protein</fullName>
    </submittedName>
</protein>
<feature type="compositionally biased region" description="Pro residues" evidence="1">
    <location>
        <begin position="61"/>
        <end position="71"/>
    </location>
</feature>
<evidence type="ECO:0000313" key="2">
    <source>
        <dbReference type="EMBL" id="GAA3366517.1"/>
    </source>
</evidence>
<accession>A0ABP6S2M5</accession>